<accession>A0A481W6B7</accession>
<feature type="compositionally biased region" description="Acidic residues" evidence="1">
    <location>
        <begin position="56"/>
        <end position="65"/>
    </location>
</feature>
<feature type="region of interest" description="Disordered" evidence="1">
    <location>
        <begin position="41"/>
        <end position="66"/>
    </location>
</feature>
<evidence type="ECO:0000256" key="1">
    <source>
        <dbReference type="SAM" id="MobiDB-lite"/>
    </source>
</evidence>
<evidence type="ECO:0000313" key="2">
    <source>
        <dbReference type="EMBL" id="QBJ04493.1"/>
    </source>
</evidence>
<dbReference type="KEGG" id="vg:55011847"/>
<protein>
    <submittedName>
        <fullName evidence="2">Uncharacterized protein</fullName>
    </submittedName>
</protein>
<proteinExistence type="predicted"/>
<sequence length="97" mass="10847">MAIIDRIEYSVCEDCFTVVAHGHSDHTSEADDDHLEQRMISERGDRDGYWTTGVEPTEDDEEGNGYDEFSSCDCELCNDGLAGSRHGVSLILTKEEE</sequence>
<keyword evidence="3" id="KW-1185">Reference proteome</keyword>
<dbReference type="RefSeq" id="YP_009820411.1">
    <property type="nucleotide sequence ID" value="NC_048166.1"/>
</dbReference>
<reference evidence="2" key="1">
    <citation type="submission" date="2019-01" db="EMBL/GenBank/DDBJ databases">
        <authorList>
            <person name="Hylling O."/>
            <person name="Carstens A.B."/>
            <person name="Hansen L.H."/>
        </authorList>
    </citation>
    <scope>NUCLEOTIDE SEQUENCE [LARGE SCALE GENOMIC DNA]</scope>
</reference>
<dbReference type="EMBL" id="MK473373">
    <property type="protein sequence ID" value="QBJ04493.1"/>
    <property type="molecule type" value="Genomic_DNA"/>
</dbReference>
<dbReference type="Proteomes" id="UP000293575">
    <property type="component" value="Segment"/>
</dbReference>
<name>A0A481W6B7_9CAUD</name>
<dbReference type="GeneID" id="55011847"/>
<organism evidence="2 3">
    <name type="scientific">Pseudomonas phage Lana</name>
    <dbReference type="NCBI Taxonomy" id="2530172"/>
    <lineage>
        <taxon>Viruses</taxon>
        <taxon>Duplodnaviria</taxon>
        <taxon>Heunggongvirae</taxon>
        <taxon>Uroviricota</taxon>
        <taxon>Caudoviricetes</taxon>
        <taxon>Lanavirus</taxon>
        <taxon>Lanavirus lana</taxon>
    </lineage>
</organism>
<evidence type="ECO:0000313" key="3">
    <source>
        <dbReference type="Proteomes" id="UP000293575"/>
    </source>
</evidence>